<evidence type="ECO:0000256" key="16">
    <source>
        <dbReference type="SAM" id="Phobius"/>
    </source>
</evidence>
<dbReference type="SUPFAM" id="SSF55874">
    <property type="entry name" value="ATPase domain of HSP90 chaperone/DNA topoisomerase II/histidine kinase"/>
    <property type="match status" value="1"/>
</dbReference>
<gene>
    <name evidence="19" type="ORF">BSTEL_0707</name>
</gene>
<evidence type="ECO:0000259" key="18">
    <source>
        <dbReference type="PROSITE" id="PS50885"/>
    </source>
</evidence>
<dbReference type="Pfam" id="PF00672">
    <property type="entry name" value="HAMP"/>
    <property type="match status" value="1"/>
</dbReference>
<evidence type="ECO:0000256" key="1">
    <source>
        <dbReference type="ARBA" id="ARBA00000085"/>
    </source>
</evidence>
<comment type="subcellular location">
    <subcellularLocation>
        <location evidence="2">Cell membrane</location>
        <topology evidence="2">Multi-pass membrane protein</topology>
    </subcellularLocation>
</comment>
<evidence type="ECO:0000256" key="6">
    <source>
        <dbReference type="ARBA" id="ARBA00022679"/>
    </source>
</evidence>
<dbReference type="SMART" id="SM00388">
    <property type="entry name" value="HisKA"/>
    <property type="match status" value="1"/>
</dbReference>
<dbReference type="PROSITE" id="PS50885">
    <property type="entry name" value="HAMP"/>
    <property type="match status" value="1"/>
</dbReference>
<dbReference type="STRING" id="762211.BSTEL_0707"/>
<dbReference type="FunFam" id="1.10.287.130:FF:000010">
    <property type="entry name" value="Two-component sensor histidine kinase"/>
    <property type="match status" value="1"/>
</dbReference>
<dbReference type="CDD" id="cd06225">
    <property type="entry name" value="HAMP"/>
    <property type="match status" value="1"/>
</dbReference>
<evidence type="ECO:0000256" key="11">
    <source>
        <dbReference type="ARBA" id="ARBA00022989"/>
    </source>
</evidence>
<evidence type="ECO:0000313" key="20">
    <source>
        <dbReference type="Proteomes" id="UP000029004"/>
    </source>
</evidence>
<dbReference type="Proteomes" id="UP000029004">
    <property type="component" value="Unassembled WGS sequence"/>
</dbReference>
<evidence type="ECO:0000256" key="5">
    <source>
        <dbReference type="ARBA" id="ARBA00022553"/>
    </source>
</evidence>
<dbReference type="InterPro" id="IPR003661">
    <property type="entry name" value="HisK_dim/P_dom"/>
</dbReference>
<evidence type="ECO:0000256" key="9">
    <source>
        <dbReference type="ARBA" id="ARBA00022777"/>
    </source>
</evidence>
<dbReference type="PANTHER" id="PTHR45436">
    <property type="entry name" value="SENSOR HISTIDINE KINASE YKOH"/>
    <property type="match status" value="1"/>
</dbReference>
<dbReference type="Pfam" id="PF02518">
    <property type="entry name" value="HATPase_c"/>
    <property type="match status" value="1"/>
</dbReference>
<dbReference type="AlphaFoldDB" id="A0A087DQU6"/>
<dbReference type="FunFam" id="3.30.565.10:FF:000013">
    <property type="entry name" value="Two-component sensor histidine kinase"/>
    <property type="match status" value="1"/>
</dbReference>
<keyword evidence="7 16" id="KW-0812">Transmembrane</keyword>
<evidence type="ECO:0000256" key="12">
    <source>
        <dbReference type="ARBA" id="ARBA00023012"/>
    </source>
</evidence>
<dbReference type="PRINTS" id="PR00344">
    <property type="entry name" value="BCTRLSENSOR"/>
</dbReference>
<dbReference type="SMART" id="SM00304">
    <property type="entry name" value="HAMP"/>
    <property type="match status" value="1"/>
</dbReference>
<dbReference type="InterPro" id="IPR005467">
    <property type="entry name" value="His_kinase_dom"/>
</dbReference>
<feature type="region of interest" description="Disordered" evidence="15">
    <location>
        <begin position="562"/>
        <end position="588"/>
    </location>
</feature>
<evidence type="ECO:0000256" key="8">
    <source>
        <dbReference type="ARBA" id="ARBA00022741"/>
    </source>
</evidence>
<evidence type="ECO:0000313" key="19">
    <source>
        <dbReference type="EMBL" id="KFI97896.1"/>
    </source>
</evidence>
<evidence type="ECO:0000259" key="17">
    <source>
        <dbReference type="PROSITE" id="PS50109"/>
    </source>
</evidence>
<dbReference type="Pfam" id="PF00512">
    <property type="entry name" value="HisKA"/>
    <property type="match status" value="1"/>
</dbReference>
<dbReference type="SMART" id="SM00387">
    <property type="entry name" value="HATPase_c"/>
    <property type="match status" value="1"/>
</dbReference>
<dbReference type="Gene3D" id="1.10.287.130">
    <property type="match status" value="1"/>
</dbReference>
<dbReference type="OrthoDB" id="9786919at2"/>
<dbReference type="InterPro" id="IPR050428">
    <property type="entry name" value="TCS_sensor_his_kinase"/>
</dbReference>
<dbReference type="InterPro" id="IPR003660">
    <property type="entry name" value="HAMP_dom"/>
</dbReference>
<dbReference type="GO" id="GO:0005886">
    <property type="term" value="C:plasma membrane"/>
    <property type="evidence" value="ECO:0007669"/>
    <property type="project" value="UniProtKB-SubCell"/>
</dbReference>
<dbReference type="EC" id="2.7.13.3" evidence="3"/>
<keyword evidence="11 16" id="KW-1133">Transmembrane helix</keyword>
<evidence type="ECO:0000256" key="7">
    <source>
        <dbReference type="ARBA" id="ARBA00022692"/>
    </source>
</evidence>
<evidence type="ECO:0000256" key="14">
    <source>
        <dbReference type="ARBA" id="ARBA00035305"/>
    </source>
</evidence>
<keyword evidence="9 19" id="KW-0418">Kinase</keyword>
<dbReference type="InterPro" id="IPR003594">
    <property type="entry name" value="HATPase_dom"/>
</dbReference>
<keyword evidence="13 16" id="KW-0472">Membrane</keyword>
<evidence type="ECO:0000256" key="10">
    <source>
        <dbReference type="ARBA" id="ARBA00022840"/>
    </source>
</evidence>
<evidence type="ECO:0000256" key="3">
    <source>
        <dbReference type="ARBA" id="ARBA00012438"/>
    </source>
</evidence>
<reference evidence="19 20" key="1">
    <citation type="submission" date="2014-03" db="EMBL/GenBank/DDBJ databases">
        <title>Genomics of Bifidobacteria.</title>
        <authorList>
            <person name="Ventura M."/>
            <person name="Milani C."/>
            <person name="Lugli G.A."/>
        </authorList>
    </citation>
    <scope>NUCLEOTIDE SEQUENCE [LARGE SCALE GENOMIC DNA]</scope>
    <source>
        <strain evidence="19 20">DSM 23968</strain>
    </source>
</reference>
<protein>
    <recommendedName>
        <fullName evidence="14">Sensor histidine kinase MtrB</fullName>
        <ecNumber evidence="3">2.7.13.3</ecNumber>
    </recommendedName>
</protein>
<dbReference type="CDD" id="cd00075">
    <property type="entry name" value="HATPase"/>
    <property type="match status" value="1"/>
</dbReference>
<keyword evidence="12" id="KW-0902">Two-component regulatory system</keyword>
<keyword evidence="6 19" id="KW-0808">Transferase</keyword>
<dbReference type="eggNOG" id="COG5002">
    <property type="taxonomic scope" value="Bacteria"/>
</dbReference>
<keyword evidence="4" id="KW-1003">Cell membrane</keyword>
<keyword evidence="20" id="KW-1185">Reference proteome</keyword>
<accession>A0A087DQU6</accession>
<dbReference type="Gene3D" id="3.30.565.10">
    <property type="entry name" value="Histidine kinase-like ATPase, C-terminal domain"/>
    <property type="match status" value="1"/>
</dbReference>
<dbReference type="CDD" id="cd00082">
    <property type="entry name" value="HisKA"/>
    <property type="match status" value="1"/>
</dbReference>
<dbReference type="InterPro" id="IPR036890">
    <property type="entry name" value="HATPase_C_sf"/>
</dbReference>
<dbReference type="NCBIfam" id="NF040691">
    <property type="entry name" value="MtrAB_MtrB"/>
    <property type="match status" value="1"/>
</dbReference>
<dbReference type="PANTHER" id="PTHR45436:SF5">
    <property type="entry name" value="SENSOR HISTIDINE KINASE TRCS"/>
    <property type="match status" value="1"/>
</dbReference>
<dbReference type="EMBL" id="JGZP01000011">
    <property type="protein sequence ID" value="KFI97896.1"/>
    <property type="molecule type" value="Genomic_DNA"/>
</dbReference>
<feature type="transmembrane region" description="Helical" evidence="16">
    <location>
        <begin position="215"/>
        <end position="234"/>
    </location>
</feature>
<keyword evidence="10" id="KW-0067">ATP-binding</keyword>
<dbReference type="InterPro" id="IPR047669">
    <property type="entry name" value="MtrAB_MtrB"/>
</dbReference>
<proteinExistence type="predicted"/>
<keyword evidence="5" id="KW-0597">Phosphoprotein</keyword>
<evidence type="ECO:0000256" key="15">
    <source>
        <dbReference type="SAM" id="MobiDB-lite"/>
    </source>
</evidence>
<evidence type="ECO:0000256" key="13">
    <source>
        <dbReference type="ARBA" id="ARBA00023136"/>
    </source>
</evidence>
<dbReference type="SUPFAM" id="SSF47384">
    <property type="entry name" value="Homodimeric domain of signal transducing histidine kinase"/>
    <property type="match status" value="1"/>
</dbReference>
<organism evidence="19 20">
    <name type="scientific">Bifidobacterium stellenboschense</name>
    <dbReference type="NCBI Taxonomy" id="762211"/>
    <lineage>
        <taxon>Bacteria</taxon>
        <taxon>Bacillati</taxon>
        <taxon>Actinomycetota</taxon>
        <taxon>Actinomycetes</taxon>
        <taxon>Bifidobacteriales</taxon>
        <taxon>Bifidobacteriaceae</taxon>
        <taxon>Bifidobacterium</taxon>
    </lineage>
</organism>
<comment type="catalytic activity">
    <reaction evidence="1">
        <text>ATP + protein L-histidine = ADP + protein N-phospho-L-histidine.</text>
        <dbReference type="EC" id="2.7.13.3"/>
    </reaction>
</comment>
<name>A0A087DQU6_9BIFI</name>
<evidence type="ECO:0000256" key="4">
    <source>
        <dbReference type="ARBA" id="ARBA00022475"/>
    </source>
</evidence>
<feature type="transmembrane region" description="Helical" evidence="16">
    <location>
        <begin position="38"/>
        <end position="60"/>
    </location>
</feature>
<dbReference type="PROSITE" id="PS50109">
    <property type="entry name" value="HIS_KIN"/>
    <property type="match status" value="1"/>
</dbReference>
<dbReference type="GO" id="GO:0005524">
    <property type="term" value="F:ATP binding"/>
    <property type="evidence" value="ECO:0007669"/>
    <property type="project" value="UniProtKB-KW"/>
</dbReference>
<feature type="domain" description="Histidine kinase" evidence="17">
    <location>
        <begin position="302"/>
        <end position="519"/>
    </location>
</feature>
<feature type="domain" description="HAMP" evidence="18">
    <location>
        <begin position="235"/>
        <end position="287"/>
    </location>
</feature>
<dbReference type="InterPro" id="IPR036097">
    <property type="entry name" value="HisK_dim/P_sf"/>
</dbReference>
<dbReference type="GO" id="GO:0000155">
    <property type="term" value="F:phosphorelay sensor kinase activity"/>
    <property type="evidence" value="ECO:0007669"/>
    <property type="project" value="InterPro"/>
</dbReference>
<evidence type="ECO:0000256" key="2">
    <source>
        <dbReference type="ARBA" id="ARBA00004651"/>
    </source>
</evidence>
<dbReference type="RefSeq" id="WP_084686112.1">
    <property type="nucleotide sequence ID" value="NZ_JGZP01000011.1"/>
</dbReference>
<sequence length="588" mass="64255">MSGGEAARRIIAGRRFSWRRLLKSGRAEVRRSLQARTVALVVAVTLAVAVVFSVLSMISVRSTLHDQVSMQARNDFSTMVQQAQNGLDSSDVTDSVQYQQLVNDLASSLQNEGASNLTSVYLWGKDDESRFIVPVSTDPTYESLITDDMRAAVDSDTHNRVFYQPVSLDVAGRTGVPGAVLGTTLEFGAAGGLELYALFSYESQDRSLAQIQMNLIAICLALSMMVGVVVWMTLHGIIRPVGAVAAAAETFAAGDLDARVPVTRKDEIGSLQDSFNKMADALNQKIDELEEAGAMQRRFVSDVSHELRTPVTTMRMASDLLESRKDDYDPMTRRTVELLSGQINRFQDMLADLLEISRYDAGYAALDLVESDIRETIDEAVDQVDGLAKAKGVPIRTYLPNIGVLAYFDTRRIVRIIRNLLANAIDFAEDGPIEIRLAANRKAFVISVRDYGVGMSRDQVPHVFDRFWRGDPSRARTTGGTGLGLSIAMTDAKLHQGTIRVRSEEGEGTWFLVMLPRDPSLGAVPDNEMPVDFERGTRALRITGGFGIADNRSADYVKRATDGAVESAADPVADPATTRTDPTEGGDE</sequence>
<comment type="caution">
    <text evidence="19">The sequence shown here is derived from an EMBL/GenBank/DDBJ whole genome shotgun (WGS) entry which is preliminary data.</text>
</comment>
<keyword evidence="8" id="KW-0547">Nucleotide-binding</keyword>
<dbReference type="Gene3D" id="6.10.340.10">
    <property type="match status" value="1"/>
</dbReference>
<dbReference type="InterPro" id="IPR004358">
    <property type="entry name" value="Sig_transdc_His_kin-like_C"/>
</dbReference>
<dbReference type="SUPFAM" id="SSF158472">
    <property type="entry name" value="HAMP domain-like"/>
    <property type="match status" value="1"/>
</dbReference>